<reference evidence="2 3" key="1">
    <citation type="submission" date="2022-12" db="EMBL/GenBank/DDBJ databases">
        <title>Polyphasic characterization of Geotalea uranireducens NIT-SL11 newly isolated from a complex of sewage sludge and microbially reduced graphene oxide.</title>
        <authorList>
            <person name="Xie L."/>
            <person name="Yoshida N."/>
            <person name="Meng L."/>
        </authorList>
    </citation>
    <scope>NUCLEOTIDE SEQUENCE [LARGE SCALE GENOMIC DNA]</scope>
    <source>
        <strain evidence="2 3">NIT-SL11</strain>
    </source>
</reference>
<accession>A0ABM8EJ78</accession>
<evidence type="ECO:0008006" key="4">
    <source>
        <dbReference type="Google" id="ProtNLM"/>
    </source>
</evidence>
<evidence type="ECO:0000256" key="1">
    <source>
        <dbReference type="SAM" id="MobiDB-lite"/>
    </source>
</evidence>
<organism evidence="2 3">
    <name type="scientific">Geotalea uraniireducens</name>
    <dbReference type="NCBI Taxonomy" id="351604"/>
    <lineage>
        <taxon>Bacteria</taxon>
        <taxon>Pseudomonadati</taxon>
        <taxon>Thermodesulfobacteriota</taxon>
        <taxon>Desulfuromonadia</taxon>
        <taxon>Geobacterales</taxon>
        <taxon>Geobacteraceae</taxon>
        <taxon>Geotalea</taxon>
    </lineage>
</organism>
<dbReference type="Proteomes" id="UP001317705">
    <property type="component" value="Chromosome"/>
</dbReference>
<feature type="region of interest" description="Disordered" evidence="1">
    <location>
        <begin position="1"/>
        <end position="35"/>
    </location>
</feature>
<dbReference type="EMBL" id="AP027151">
    <property type="protein sequence ID" value="BDV42304.1"/>
    <property type="molecule type" value="Genomic_DNA"/>
</dbReference>
<feature type="compositionally biased region" description="Basic residues" evidence="1">
    <location>
        <begin position="15"/>
        <end position="26"/>
    </location>
</feature>
<evidence type="ECO:0000313" key="2">
    <source>
        <dbReference type="EMBL" id="BDV42304.1"/>
    </source>
</evidence>
<dbReference type="RefSeq" id="WP_282002687.1">
    <property type="nucleotide sequence ID" value="NZ_AP027151.1"/>
</dbReference>
<protein>
    <recommendedName>
        <fullName evidence="4">Ribbon-helix-helix protein CopG domain-containing protein</fullName>
    </recommendedName>
</protein>
<proteinExistence type="predicted"/>
<name>A0ABM8EJ78_9BACT</name>
<feature type="compositionally biased region" description="Polar residues" evidence="1">
    <location>
        <begin position="1"/>
        <end position="13"/>
    </location>
</feature>
<keyword evidence="3" id="KW-1185">Reference proteome</keyword>
<sequence length="68" mass="7987">MTDNKTPRQQAKMTPSRRRTVKKKTNRPQTLNLRPDQIERLRSLSSNRRGGMSEIVREALDLYFASQQ</sequence>
<gene>
    <name evidence="2" type="ORF">GURASL_12270</name>
</gene>
<evidence type="ECO:0000313" key="3">
    <source>
        <dbReference type="Proteomes" id="UP001317705"/>
    </source>
</evidence>